<proteinExistence type="inferred from homology"/>
<evidence type="ECO:0000256" key="3">
    <source>
        <dbReference type="ARBA" id="ARBA00023002"/>
    </source>
</evidence>
<dbReference type="Proteomes" id="UP000623301">
    <property type="component" value="Unassembled WGS sequence"/>
</dbReference>
<gene>
    <name evidence="5" type="primary">fcl</name>
    <name evidence="7" type="ORF">JBL43_00080</name>
</gene>
<comment type="catalytic activity">
    <reaction evidence="5">
        <text>GDP-beta-L-fucose + NADP(+) = GDP-4-dehydro-alpha-D-rhamnose + NADPH + H(+)</text>
        <dbReference type="Rhea" id="RHEA:18885"/>
        <dbReference type="ChEBI" id="CHEBI:15378"/>
        <dbReference type="ChEBI" id="CHEBI:57273"/>
        <dbReference type="ChEBI" id="CHEBI:57783"/>
        <dbReference type="ChEBI" id="CHEBI:57964"/>
        <dbReference type="ChEBI" id="CHEBI:58349"/>
        <dbReference type="EC" id="1.1.1.271"/>
    </reaction>
</comment>
<keyword evidence="5" id="KW-0511">Multifunctional enzyme</keyword>
<evidence type="ECO:0000256" key="1">
    <source>
        <dbReference type="ARBA" id="ARBA00005959"/>
    </source>
</evidence>
<evidence type="ECO:0000256" key="5">
    <source>
        <dbReference type="HAMAP-Rule" id="MF_00956"/>
    </source>
</evidence>
<sequence>MDKTSKIYIAGHNGMVGSAIWRNLTNKGFTNLLGRNSSELNLINQKAVEEFFSKEKPEYVILAAAKVGGIVANNIYRADFIYENIQIQNNVIHNSYKYKVKKLLFLGSSCIYPKNALQPLKEEYLLTSELEYTNEPYAIAKIAGIKMCESYNIQYDTNFISVMPTNLYGPNDNYDLEKSHVLPALIRKMHLGKCLENNDWKSIKTDFNKLPIEGVNGNENKTVILNVLEKYGIKFDGKSKKVSIELWGSGEPLREFLHADDMAEACCFIIEQINFSELKANYKEIKNTHINIGSGVDISIKDLAIKVKDTIGFSGKIEWNTEMPDGTYRKLLDVSKINNLGWKYNILLDNGIKLVYNNYLN</sequence>
<feature type="binding site" evidence="5">
    <location>
        <position position="180"/>
    </location>
    <ligand>
        <name>NADP(+)</name>
        <dbReference type="ChEBI" id="CHEBI:58349"/>
    </ligand>
</feature>
<dbReference type="SUPFAM" id="SSF51735">
    <property type="entry name" value="NAD(P)-binding Rossmann-fold domains"/>
    <property type="match status" value="1"/>
</dbReference>
<organism evidence="7 8">
    <name type="scientific">Aureibaculum flavum</name>
    <dbReference type="NCBI Taxonomy" id="2795986"/>
    <lineage>
        <taxon>Bacteria</taxon>
        <taxon>Pseudomonadati</taxon>
        <taxon>Bacteroidota</taxon>
        <taxon>Flavobacteriia</taxon>
        <taxon>Flavobacteriales</taxon>
        <taxon>Flavobacteriaceae</taxon>
        <taxon>Aureibaculum</taxon>
    </lineage>
</organism>
<reference evidence="7 8" key="1">
    <citation type="submission" date="2020-12" db="EMBL/GenBank/DDBJ databases">
        <title>Aureibaculum luteum sp. nov. and Aureibaculum flavum sp. nov., novel members of the family Flavobacteriaceae isolated from Antarctic intertidal sediments.</title>
        <authorList>
            <person name="He X."/>
            <person name="Zhang X."/>
        </authorList>
    </citation>
    <scope>NUCLEOTIDE SEQUENCE [LARGE SCALE GENOMIC DNA]</scope>
    <source>
        <strain evidence="7 8">A20</strain>
    </source>
</reference>
<dbReference type="InterPro" id="IPR001509">
    <property type="entry name" value="Epimerase_deHydtase"/>
</dbReference>
<dbReference type="RefSeq" id="WP_198839468.1">
    <property type="nucleotide sequence ID" value="NZ_JAEHFJ010000001.1"/>
</dbReference>
<name>A0ABS0WKZ7_9FLAO</name>
<keyword evidence="3 5" id="KW-0560">Oxidoreductase</keyword>
<comment type="similarity">
    <text evidence="1 5">Belongs to the NAD(P)-dependent epimerase/dehydratase family. Fucose synthase subfamily.</text>
</comment>
<feature type="binding site" evidence="5">
    <location>
        <position position="254"/>
    </location>
    <ligand>
        <name>substrate</name>
    </ligand>
</feature>
<feature type="binding site" evidence="5">
    <location>
        <begin position="164"/>
        <end position="167"/>
    </location>
    <ligand>
        <name>NADP(+)</name>
        <dbReference type="ChEBI" id="CHEBI:58349"/>
    </ligand>
</feature>
<feature type="domain" description="NAD-dependent epimerase/dehydratase" evidence="6">
    <location>
        <begin position="7"/>
        <end position="193"/>
    </location>
</feature>
<keyword evidence="8" id="KW-1185">Reference proteome</keyword>
<dbReference type="Gene3D" id="3.40.50.720">
    <property type="entry name" value="NAD(P)-binding Rossmann-like Domain"/>
    <property type="match status" value="2"/>
</dbReference>
<evidence type="ECO:0000256" key="4">
    <source>
        <dbReference type="ARBA" id="ARBA00023235"/>
    </source>
</evidence>
<feature type="active site" description="Proton donor/acceptor" evidence="5">
    <location>
        <position position="137"/>
    </location>
</feature>
<feature type="site" description="Important for catalytic activity" evidence="5">
    <location>
        <position position="110"/>
    </location>
</feature>
<dbReference type="Gene3D" id="3.90.25.10">
    <property type="entry name" value="UDP-galactose 4-epimerase, domain 1"/>
    <property type="match status" value="2"/>
</dbReference>
<feature type="binding site" evidence="5">
    <location>
        <position position="247"/>
    </location>
    <ligand>
        <name>substrate</name>
    </ligand>
</feature>
<feature type="binding site" evidence="5">
    <location>
        <begin position="106"/>
        <end position="109"/>
    </location>
    <ligand>
        <name>NADP(+)</name>
        <dbReference type="ChEBI" id="CHEBI:58349"/>
    </ligand>
</feature>
<feature type="binding site" evidence="5">
    <location>
        <position position="325"/>
    </location>
    <ligand>
        <name>substrate</name>
    </ligand>
</feature>
<evidence type="ECO:0000259" key="6">
    <source>
        <dbReference type="Pfam" id="PF01370"/>
    </source>
</evidence>
<dbReference type="Pfam" id="PF01370">
    <property type="entry name" value="Epimerase"/>
    <property type="match status" value="2"/>
</dbReference>
<feature type="binding site" evidence="5">
    <location>
        <begin position="11"/>
        <end position="17"/>
    </location>
    <ligand>
        <name>NADP(+)</name>
        <dbReference type="ChEBI" id="CHEBI:58349"/>
    </ligand>
</feature>
<dbReference type="InterPro" id="IPR036291">
    <property type="entry name" value="NAD(P)-bd_dom_sf"/>
</dbReference>
<evidence type="ECO:0000313" key="7">
    <source>
        <dbReference type="EMBL" id="MBJ2172614.1"/>
    </source>
</evidence>
<accession>A0ABS0WKZ7</accession>
<dbReference type="PANTHER" id="PTHR43238">
    <property type="entry name" value="GDP-L-FUCOSE SYNTHASE"/>
    <property type="match status" value="1"/>
</dbReference>
<comment type="caution">
    <text evidence="7">The sequence shown here is derived from an EMBL/GenBank/DDBJ whole genome shotgun (WGS) entry which is preliminary data.</text>
</comment>
<feature type="domain" description="NAD-dependent epimerase/dehydratase" evidence="6">
    <location>
        <begin position="238"/>
        <end position="276"/>
    </location>
</feature>
<keyword evidence="2 5" id="KW-0521">NADP</keyword>
<evidence type="ECO:0000256" key="2">
    <source>
        <dbReference type="ARBA" id="ARBA00022857"/>
    </source>
</evidence>
<dbReference type="PANTHER" id="PTHR43238:SF1">
    <property type="entry name" value="GDP-L-FUCOSE SYNTHASE"/>
    <property type="match status" value="1"/>
</dbReference>
<comment type="pathway">
    <text evidence="5">Nucleotide-sugar biosynthesis; GDP-L-fucose biosynthesis via de novo pathway; GDP-L-fucose from GDP-alpha-D-mannose: step 2/2.</text>
</comment>
<dbReference type="InterPro" id="IPR028614">
    <property type="entry name" value="GDP_fucose/colitose_synth"/>
</dbReference>
<keyword evidence="4 5" id="KW-0413">Isomerase</keyword>
<feature type="site" description="Important for catalytic activity" evidence="5">
    <location>
        <position position="108"/>
    </location>
</feature>
<dbReference type="CDD" id="cd05239">
    <property type="entry name" value="GDP_FS_SDR_e"/>
    <property type="match status" value="1"/>
</dbReference>
<evidence type="ECO:0000313" key="8">
    <source>
        <dbReference type="Proteomes" id="UP000623301"/>
    </source>
</evidence>
<feature type="binding site" evidence="5">
    <location>
        <position position="188"/>
    </location>
    <ligand>
        <name>substrate</name>
    </ligand>
</feature>
<comment type="function">
    <text evidence="5">Catalyzes the two-step NADP-dependent conversion of GDP-4-dehydro-6-deoxy-D-mannose to GDP-fucose, involving an epimerase and a reductase reaction.</text>
</comment>
<dbReference type="EMBL" id="JAEHFJ010000001">
    <property type="protein sequence ID" value="MBJ2172614.1"/>
    <property type="molecule type" value="Genomic_DNA"/>
</dbReference>
<dbReference type="EC" id="1.1.1.271" evidence="5"/>
<protein>
    <recommendedName>
        <fullName evidence="5">GDP-L-fucose synthase</fullName>
        <ecNumber evidence="5">1.1.1.271</ecNumber>
    </recommendedName>
    <alternativeName>
        <fullName evidence="5">GDP-4-keto-6-deoxy-D-mannose-3,5-epimerase-4-reductase</fullName>
    </alternativeName>
</protein>
<dbReference type="HAMAP" id="MF_00956">
    <property type="entry name" value="GDP_fucose_synth"/>
    <property type="match status" value="1"/>
</dbReference>
<feature type="binding site" evidence="5">
    <location>
        <position position="141"/>
    </location>
    <ligand>
        <name>NADP(+)</name>
        <dbReference type="ChEBI" id="CHEBI:58349"/>
    </ligand>
</feature>